<dbReference type="FunFam" id="2.40.10.10:FF:000002">
    <property type="entry name" value="Transmembrane protease serine"/>
    <property type="match status" value="1"/>
</dbReference>
<dbReference type="KEGG" id="bmor:101742202"/>
<organism evidence="5 6">
    <name type="scientific">Bombyx mori</name>
    <name type="common">Silk moth</name>
    <dbReference type="NCBI Taxonomy" id="7091"/>
    <lineage>
        <taxon>Eukaryota</taxon>
        <taxon>Metazoa</taxon>
        <taxon>Ecdysozoa</taxon>
        <taxon>Arthropoda</taxon>
        <taxon>Hexapoda</taxon>
        <taxon>Insecta</taxon>
        <taxon>Pterygota</taxon>
        <taxon>Neoptera</taxon>
        <taxon>Endopterygota</taxon>
        <taxon>Lepidoptera</taxon>
        <taxon>Glossata</taxon>
        <taxon>Ditrysia</taxon>
        <taxon>Bombycoidea</taxon>
        <taxon>Bombycidae</taxon>
        <taxon>Bombycinae</taxon>
        <taxon>Bombyx</taxon>
    </lineage>
</organism>
<dbReference type="PROSITE" id="PS50240">
    <property type="entry name" value="TRYPSIN_DOM"/>
    <property type="match status" value="1"/>
</dbReference>
<dbReference type="GO" id="GO:0004252">
    <property type="term" value="F:serine-type endopeptidase activity"/>
    <property type="evidence" value="ECO:0007669"/>
    <property type="project" value="InterPro"/>
</dbReference>
<dbReference type="PROSITE" id="PS00134">
    <property type="entry name" value="TRYPSIN_HIS"/>
    <property type="match status" value="1"/>
</dbReference>
<keyword evidence="6" id="KW-1185">Reference proteome</keyword>
<dbReference type="InterPro" id="IPR018114">
    <property type="entry name" value="TRYPSIN_HIS"/>
</dbReference>
<evidence type="ECO:0000256" key="1">
    <source>
        <dbReference type="ARBA" id="ARBA00023157"/>
    </source>
</evidence>
<proteinExistence type="inferred from homology"/>
<comment type="similarity">
    <text evidence="2">Belongs to the peptidase S1 family. CLIP subfamily.</text>
</comment>
<dbReference type="PRINTS" id="PR00722">
    <property type="entry name" value="CHYMOTRYPSIN"/>
</dbReference>
<dbReference type="Gene3D" id="2.40.10.10">
    <property type="entry name" value="Trypsin-like serine proteases"/>
    <property type="match status" value="1"/>
</dbReference>
<evidence type="ECO:0000313" key="6">
    <source>
        <dbReference type="Proteomes" id="UP000005204"/>
    </source>
</evidence>
<evidence type="ECO:0000313" key="5">
    <source>
        <dbReference type="EnsemblMetazoa" id="XP_021203300.1"/>
    </source>
</evidence>
<keyword evidence="3" id="KW-0720">Serine protease</keyword>
<dbReference type="InterPro" id="IPR033116">
    <property type="entry name" value="TRYPSIN_SER"/>
</dbReference>
<dbReference type="AlphaFoldDB" id="A0A8R2DK30"/>
<dbReference type="PANTHER" id="PTHR24252:SF7">
    <property type="entry name" value="HYALIN"/>
    <property type="match status" value="1"/>
</dbReference>
<keyword evidence="1" id="KW-1015">Disulfide bond</keyword>
<dbReference type="GO" id="GO:0006508">
    <property type="term" value="P:proteolysis"/>
    <property type="evidence" value="ECO:0007669"/>
    <property type="project" value="UniProtKB-KW"/>
</dbReference>
<dbReference type="RefSeq" id="XP_021203300.1">
    <property type="nucleotide sequence ID" value="XM_021347625.3"/>
</dbReference>
<dbReference type="SUPFAM" id="SSF50494">
    <property type="entry name" value="Trypsin-like serine proteases"/>
    <property type="match status" value="1"/>
</dbReference>
<accession>A0A8R2DK30</accession>
<dbReference type="PROSITE" id="PS00135">
    <property type="entry name" value="TRYPSIN_SER"/>
    <property type="match status" value="1"/>
</dbReference>
<sequence>MGDFNARTGYRVDGEDIVLGPYSTGKRTRNVCTTIEQSGNLLTLKKRTRRKIAEDDWIWSTTKSPTADRIMPNSEGTNATQAVFPVRSTPSASTMVSSQPLIMAEGTASPNVTLTPQDLIYKKCISELETLVMPDYRQNNRPYSDVRCRENYWFAEATNTRQYLVRECEFKAYNIRYYVGGRDTYLGEFPHMAALGWKTWLGTWAFKCGSTLISHKFLLTAAHCSRASETDTELADPVPQIVRVGIKNLGPTFVGLTSFVYPNEQGRKNTSFMENPVAIFALEQGIDFEIKQIIVHPNYKSPEKYFDIALVELKKEVTYTPTLYPACLWTEPNLDKLGKSFVGTGWGVVREDDNKISPELQAADLDLIDSKVCDELLSKHHSRNWCGLWENQFCAGKLEGGVDSCQGDSGGPLQKMLQNSPKPYHMYYVVGVTSFGVGCGRKDLPGVFTRVSSFIKWIEDTVWPPNTRQYVPQYIKPV</sequence>
<keyword evidence="3" id="KW-0378">Hydrolase</keyword>
<dbReference type="InterPro" id="IPR043504">
    <property type="entry name" value="Peptidase_S1_PA_chymotrypsin"/>
</dbReference>
<evidence type="ECO:0000256" key="2">
    <source>
        <dbReference type="ARBA" id="ARBA00024195"/>
    </source>
</evidence>
<reference evidence="5" key="2">
    <citation type="submission" date="2022-06" db="UniProtKB">
        <authorList>
            <consortium name="EnsemblMetazoa"/>
        </authorList>
    </citation>
    <scope>IDENTIFICATION</scope>
    <source>
        <strain evidence="5">p50T (Dazao)</strain>
    </source>
</reference>
<dbReference type="Proteomes" id="UP000005204">
    <property type="component" value="Unassembled WGS sequence"/>
</dbReference>
<dbReference type="SMART" id="SM00020">
    <property type="entry name" value="Tryp_SPc"/>
    <property type="match status" value="1"/>
</dbReference>
<dbReference type="InterPro" id="IPR001314">
    <property type="entry name" value="Peptidase_S1A"/>
</dbReference>
<dbReference type="GeneID" id="101742202"/>
<protein>
    <recommendedName>
        <fullName evidence="4">Peptidase S1 domain-containing protein</fullName>
    </recommendedName>
</protein>
<dbReference type="PANTHER" id="PTHR24252">
    <property type="entry name" value="ACROSIN-RELATED"/>
    <property type="match status" value="1"/>
</dbReference>
<dbReference type="InterPro" id="IPR001254">
    <property type="entry name" value="Trypsin_dom"/>
</dbReference>
<evidence type="ECO:0000256" key="3">
    <source>
        <dbReference type="RuleBase" id="RU363034"/>
    </source>
</evidence>
<name>A0A8R2DK30_BOMMO</name>
<dbReference type="InterPro" id="IPR009003">
    <property type="entry name" value="Peptidase_S1_PA"/>
</dbReference>
<dbReference type="CDD" id="cd00190">
    <property type="entry name" value="Tryp_SPc"/>
    <property type="match status" value="1"/>
</dbReference>
<evidence type="ECO:0000259" key="4">
    <source>
        <dbReference type="PROSITE" id="PS50240"/>
    </source>
</evidence>
<keyword evidence="3" id="KW-0645">Protease</keyword>
<dbReference type="EnsemblMetazoa" id="XM_021347625.2">
    <property type="protein sequence ID" value="XP_021203300.1"/>
    <property type="gene ID" value="LOC101742202"/>
</dbReference>
<reference evidence="6" key="1">
    <citation type="journal article" date="2008" name="Insect Biochem. Mol. Biol.">
        <title>The genome of a lepidopteran model insect, the silkworm Bombyx mori.</title>
        <authorList>
            <consortium name="International Silkworm Genome Consortium"/>
        </authorList>
    </citation>
    <scope>NUCLEOTIDE SEQUENCE [LARGE SCALE GENOMIC DNA]</scope>
    <source>
        <strain evidence="6">p50T</strain>
    </source>
</reference>
<feature type="domain" description="Peptidase S1" evidence="4">
    <location>
        <begin position="178"/>
        <end position="463"/>
    </location>
</feature>
<dbReference type="Pfam" id="PF00089">
    <property type="entry name" value="Trypsin"/>
    <property type="match status" value="2"/>
</dbReference>